<dbReference type="Proteomes" id="UP000241367">
    <property type="component" value="Segment"/>
</dbReference>
<dbReference type="EMBL" id="MG983742">
    <property type="protein sequence ID" value="AVO23037.1"/>
    <property type="molecule type" value="Genomic_DNA"/>
</dbReference>
<sequence length="101" mass="11637">MQGNEGFKRMSIDEMRARKEAVDKALKASNEFDMWLHGVDEQVNEELQKVYREVNDEGVDIDVVHNYDEKSERLTVEIKVIQVARTITFDFKGGETNGSID</sequence>
<accession>A0A2P1JUJ1</accession>
<protein>
    <submittedName>
        <fullName evidence="1">Uncharacterized protein</fullName>
    </submittedName>
</protein>
<evidence type="ECO:0000313" key="1">
    <source>
        <dbReference type="EMBL" id="AVO23037.1"/>
    </source>
</evidence>
<organism evidence="1 2">
    <name type="scientific">Bacillus phage Anath</name>
    <dbReference type="NCBI Taxonomy" id="2108114"/>
    <lineage>
        <taxon>Viruses</taxon>
        <taxon>Duplodnaviria</taxon>
        <taxon>Heunggongvirae</taxon>
        <taxon>Uroviricota</taxon>
        <taxon>Caudoviricetes</taxon>
        <taxon>Ehrlichviridae</taxon>
        <taxon>Anathvirus</taxon>
        <taxon>Anathvirus anath</taxon>
    </lineage>
</organism>
<name>A0A2P1JUJ1_9CAUD</name>
<keyword evidence="2" id="KW-1185">Reference proteome</keyword>
<reference evidence="2" key="1">
    <citation type="submission" date="2018-02" db="EMBL/GenBank/DDBJ databases">
        <authorList>
            <person name="Cohen D.B."/>
            <person name="Kent A.D."/>
        </authorList>
    </citation>
    <scope>NUCLEOTIDE SEQUENCE [LARGE SCALE GENOMIC DNA]</scope>
</reference>
<evidence type="ECO:0000313" key="2">
    <source>
        <dbReference type="Proteomes" id="UP000241367"/>
    </source>
</evidence>
<proteinExistence type="predicted"/>